<reference evidence="8" key="1">
    <citation type="submission" date="2025-08" db="UniProtKB">
        <authorList>
            <consortium name="RefSeq"/>
        </authorList>
    </citation>
    <scope>IDENTIFICATION</scope>
    <source>
        <strain evidence="8">Airmid</strain>
    </source>
</reference>
<sequence length="251" mass="29321">MKKEQLWILPLILALFNVLVCFVPYFIAVHTGFVDPILPYVSDTGSDTVAAKYFSSMLDICAFFAMIIGWIRYKQINFYIKNIKINAINVDSDDMASLKSKNRLLLCFYFLSACGMIGVGNIRLSESFYVHWLLGFLIFFPSIFYSSFTCYVTRILYRFDIESYPISLIIGCISQVILFTLFIVMSYFSVRNISFNTFIDLSFRLHWPTNQSDYVYHCLASACEWLMILANVILCFSLSNRFRQFKYWNQI</sequence>
<evidence type="ECO:0000256" key="2">
    <source>
        <dbReference type="ARBA" id="ARBA00006565"/>
    </source>
</evidence>
<dbReference type="OrthoDB" id="191706at2759"/>
<evidence type="ECO:0000313" key="8">
    <source>
        <dbReference type="RefSeq" id="XP_027193846.1"/>
    </source>
</evidence>
<dbReference type="InParanoid" id="A0A6P6XLK0"/>
<dbReference type="Proteomes" id="UP000515146">
    <property type="component" value="Unplaced"/>
</dbReference>
<dbReference type="InterPro" id="IPR019402">
    <property type="entry name" value="CWH43_N"/>
</dbReference>
<keyword evidence="3" id="KW-0812">Transmembrane</keyword>
<dbReference type="RefSeq" id="XP_027193846.1">
    <property type="nucleotide sequence ID" value="XM_027338045.1"/>
</dbReference>
<protein>
    <submittedName>
        <fullName evidence="8">DNA damage-regulated autophagy modulator protein 2-like</fullName>
    </submittedName>
</protein>
<dbReference type="Pfam" id="PF10277">
    <property type="entry name" value="Frag1"/>
    <property type="match status" value="1"/>
</dbReference>
<dbReference type="InterPro" id="IPR050911">
    <property type="entry name" value="DRAM/TMEM150_Autophagy_Mod"/>
</dbReference>
<proteinExistence type="inferred from homology"/>
<dbReference type="PANTHER" id="PTHR21324">
    <property type="entry name" value="FASTING-INDUCIBLE INTEGRAL MEMBRANE PROTEIN TM6P1-RELATED"/>
    <property type="match status" value="1"/>
</dbReference>
<gene>
    <name evidence="8" type="primary">LOC113788578</name>
</gene>
<evidence type="ECO:0000256" key="3">
    <source>
        <dbReference type="ARBA" id="ARBA00022692"/>
    </source>
</evidence>
<dbReference type="GO" id="GO:0012505">
    <property type="term" value="C:endomembrane system"/>
    <property type="evidence" value="ECO:0007669"/>
    <property type="project" value="UniProtKB-SubCell"/>
</dbReference>
<evidence type="ECO:0000256" key="4">
    <source>
        <dbReference type="ARBA" id="ARBA00022989"/>
    </source>
</evidence>
<evidence type="ECO:0000259" key="6">
    <source>
        <dbReference type="Pfam" id="PF10277"/>
    </source>
</evidence>
<name>A0A6P6XLK0_DERPT</name>
<comment type="similarity">
    <text evidence="2">Belongs to the DRAM/TMEM150 family.</text>
</comment>
<evidence type="ECO:0000256" key="1">
    <source>
        <dbReference type="ARBA" id="ARBA00004127"/>
    </source>
</evidence>
<comment type="subcellular location">
    <subcellularLocation>
        <location evidence="1">Endomembrane system</location>
        <topology evidence="1">Multi-pass membrane protein</topology>
    </subcellularLocation>
</comment>
<organism evidence="7 8">
    <name type="scientific">Dermatophagoides pteronyssinus</name>
    <name type="common">European house dust mite</name>
    <dbReference type="NCBI Taxonomy" id="6956"/>
    <lineage>
        <taxon>Eukaryota</taxon>
        <taxon>Metazoa</taxon>
        <taxon>Ecdysozoa</taxon>
        <taxon>Arthropoda</taxon>
        <taxon>Chelicerata</taxon>
        <taxon>Arachnida</taxon>
        <taxon>Acari</taxon>
        <taxon>Acariformes</taxon>
        <taxon>Sarcoptiformes</taxon>
        <taxon>Astigmata</taxon>
        <taxon>Psoroptidia</taxon>
        <taxon>Analgoidea</taxon>
        <taxon>Pyroglyphidae</taxon>
        <taxon>Dermatophagoidinae</taxon>
        <taxon>Dermatophagoides</taxon>
    </lineage>
</organism>
<keyword evidence="5" id="KW-0472">Membrane</keyword>
<feature type="domain" description="CWH43-like N-terminal" evidence="6">
    <location>
        <begin position="6"/>
        <end position="243"/>
    </location>
</feature>
<keyword evidence="7" id="KW-1185">Reference proteome</keyword>
<evidence type="ECO:0000256" key="5">
    <source>
        <dbReference type="ARBA" id="ARBA00023136"/>
    </source>
</evidence>
<dbReference type="KEGG" id="dpte:113788578"/>
<dbReference type="PANTHER" id="PTHR21324:SF2">
    <property type="entry name" value="EG:22E5.9 PROTEIN"/>
    <property type="match status" value="1"/>
</dbReference>
<accession>A0A6P6XLK0</accession>
<evidence type="ECO:0000313" key="7">
    <source>
        <dbReference type="Proteomes" id="UP000515146"/>
    </source>
</evidence>
<keyword evidence="4" id="KW-1133">Transmembrane helix</keyword>
<dbReference type="AlphaFoldDB" id="A0A6P6XLK0"/>